<reference evidence="2 3" key="1">
    <citation type="submission" date="2016-01" db="EMBL/GenBank/DDBJ databases">
        <title>Annotation of Pseudomonas oryzihabitans USDA-ARS-USMARC-56511.</title>
        <authorList>
            <person name="Harhay G.P."/>
            <person name="Harhay D.M."/>
            <person name="Smith T.P.L."/>
            <person name="Bono J.L."/>
            <person name="Heaton M.P."/>
            <person name="Clawson M.L."/>
            <person name="Chitko-Mckown C.G."/>
            <person name="Capik S.F."/>
            <person name="DeDonder K.D."/>
            <person name="Apley M.D."/>
            <person name="Lubbers B.V."/>
            <person name="White B.J."/>
            <person name="Larson R.L."/>
        </authorList>
    </citation>
    <scope>NUCLEOTIDE SEQUENCE [LARGE SCALE GENOMIC DNA]</scope>
    <source>
        <strain evidence="2 3">USDA-ARS-USMARC-56511</strain>
    </source>
</reference>
<sequence length="166" mass="17810">MTAPGLVRQLARLLALVALAALYGALHDQLSYGIGPEYFSCLKFPQFGLLDSEVAPRWRAAQVGVLAGAAAGLPLGLVLLWLTHRRAAADRGLWRGIGAVLLGALAFALLGRALGWVALDLGRMQQVPACVRHSRGFLLAAWMHDGSYLGALVGLAVFAWRTRRSR</sequence>
<dbReference type="EMBL" id="CP013987">
    <property type="protein sequence ID" value="ALZ85176.1"/>
    <property type="molecule type" value="Genomic_DNA"/>
</dbReference>
<feature type="transmembrane region" description="Helical" evidence="1">
    <location>
        <begin position="57"/>
        <end position="82"/>
    </location>
</feature>
<dbReference type="OrthoDB" id="678065at2"/>
<evidence type="ECO:0000313" key="3">
    <source>
        <dbReference type="Proteomes" id="UP000064137"/>
    </source>
</evidence>
<keyword evidence="1" id="KW-0812">Transmembrane</keyword>
<dbReference type="Proteomes" id="UP000064137">
    <property type="component" value="Chromosome"/>
</dbReference>
<gene>
    <name evidence="2" type="ORF">APT59_13595</name>
</gene>
<protein>
    <recommendedName>
        <fullName evidence="4">DUF3995 domain-containing protein</fullName>
    </recommendedName>
</protein>
<evidence type="ECO:0008006" key="4">
    <source>
        <dbReference type="Google" id="ProtNLM"/>
    </source>
</evidence>
<dbReference type="RefSeq" id="WP_059315342.1">
    <property type="nucleotide sequence ID" value="NZ_CP013987.1"/>
</dbReference>
<proteinExistence type="predicted"/>
<accession>A0A0U4W1E0</accession>
<evidence type="ECO:0000256" key="1">
    <source>
        <dbReference type="SAM" id="Phobius"/>
    </source>
</evidence>
<dbReference type="KEGG" id="por:APT59_13595"/>
<organism evidence="2 3">
    <name type="scientific">Pseudomonas oryzihabitans</name>
    <dbReference type="NCBI Taxonomy" id="47885"/>
    <lineage>
        <taxon>Bacteria</taxon>
        <taxon>Pseudomonadati</taxon>
        <taxon>Pseudomonadota</taxon>
        <taxon>Gammaproteobacteria</taxon>
        <taxon>Pseudomonadales</taxon>
        <taxon>Pseudomonadaceae</taxon>
        <taxon>Pseudomonas</taxon>
    </lineage>
</organism>
<name>A0A0U4W1E0_9PSED</name>
<dbReference type="AlphaFoldDB" id="A0A0U4W1E0"/>
<keyword evidence="1" id="KW-0472">Membrane</keyword>
<evidence type="ECO:0000313" key="2">
    <source>
        <dbReference type="EMBL" id="ALZ85176.1"/>
    </source>
</evidence>
<feature type="transmembrane region" description="Helical" evidence="1">
    <location>
        <begin position="94"/>
        <end position="119"/>
    </location>
</feature>
<keyword evidence="1" id="KW-1133">Transmembrane helix</keyword>
<feature type="transmembrane region" description="Helical" evidence="1">
    <location>
        <begin position="139"/>
        <end position="160"/>
    </location>
</feature>